<organism evidence="1 2">
    <name type="scientific">Pistacia integerrima</name>
    <dbReference type="NCBI Taxonomy" id="434235"/>
    <lineage>
        <taxon>Eukaryota</taxon>
        <taxon>Viridiplantae</taxon>
        <taxon>Streptophyta</taxon>
        <taxon>Embryophyta</taxon>
        <taxon>Tracheophyta</taxon>
        <taxon>Spermatophyta</taxon>
        <taxon>Magnoliopsida</taxon>
        <taxon>eudicotyledons</taxon>
        <taxon>Gunneridae</taxon>
        <taxon>Pentapetalae</taxon>
        <taxon>rosids</taxon>
        <taxon>malvids</taxon>
        <taxon>Sapindales</taxon>
        <taxon>Anacardiaceae</taxon>
        <taxon>Pistacia</taxon>
    </lineage>
</organism>
<reference evidence="2" key="1">
    <citation type="journal article" date="2023" name="G3 (Bethesda)">
        <title>Genome assembly and association tests identify interacting loci associated with vigor, precocity, and sex in interspecific pistachio rootstocks.</title>
        <authorList>
            <person name="Palmer W."/>
            <person name="Jacygrad E."/>
            <person name="Sagayaradj S."/>
            <person name="Cavanaugh K."/>
            <person name="Han R."/>
            <person name="Bertier L."/>
            <person name="Beede B."/>
            <person name="Kafkas S."/>
            <person name="Golino D."/>
            <person name="Preece J."/>
            <person name="Michelmore R."/>
        </authorList>
    </citation>
    <scope>NUCLEOTIDE SEQUENCE [LARGE SCALE GENOMIC DNA]</scope>
</reference>
<gene>
    <name evidence="1" type="ORF">Pint_06135</name>
</gene>
<protein>
    <submittedName>
        <fullName evidence="1">Uncharacterized protein</fullName>
    </submittedName>
</protein>
<proteinExistence type="predicted"/>
<name>A0ACC0Z251_9ROSI</name>
<comment type="caution">
    <text evidence="1">The sequence shown here is derived from an EMBL/GenBank/DDBJ whole genome shotgun (WGS) entry which is preliminary data.</text>
</comment>
<sequence>MKVIRSQSEPGGIHENTFLLVMGDHGGGTADSIYNAYFLHLLSSLFSF</sequence>
<dbReference type="Proteomes" id="UP001163603">
    <property type="component" value="Chromosome 3"/>
</dbReference>
<keyword evidence="2" id="KW-1185">Reference proteome</keyword>
<dbReference type="EMBL" id="CM047738">
    <property type="protein sequence ID" value="KAJ0045246.1"/>
    <property type="molecule type" value="Genomic_DNA"/>
</dbReference>
<accession>A0ACC0Z251</accession>
<evidence type="ECO:0000313" key="2">
    <source>
        <dbReference type="Proteomes" id="UP001163603"/>
    </source>
</evidence>
<evidence type="ECO:0000313" key="1">
    <source>
        <dbReference type="EMBL" id="KAJ0045246.1"/>
    </source>
</evidence>